<comment type="caution">
    <text evidence="5">The sequence shown here is derived from an EMBL/GenBank/DDBJ whole genome shotgun (WGS) entry which is preliminary data.</text>
</comment>
<dbReference type="InterPro" id="IPR045829">
    <property type="entry name" value="PKD_6"/>
</dbReference>
<dbReference type="NCBIfam" id="TIGR04183">
    <property type="entry name" value="Por_Secre_tail"/>
    <property type="match status" value="1"/>
</dbReference>
<dbReference type="PANTHER" id="PTHR10963">
    <property type="entry name" value="GLYCOSYL HYDROLASE-RELATED"/>
    <property type="match status" value="1"/>
</dbReference>
<evidence type="ECO:0000259" key="4">
    <source>
        <dbReference type="PROSITE" id="PS51762"/>
    </source>
</evidence>
<dbReference type="InterPro" id="IPR005084">
    <property type="entry name" value="CBM6"/>
</dbReference>
<keyword evidence="2" id="KW-0732">Signal</keyword>
<sequence length="1425" mass="149755">MALHLTTPVVRRQHRLTLLLSLSLLALLLPTRGWAQCNQLVWYDEFNTAALDTTKWKVIVGDGCPTLCGFGNAELQNYRAQNLVVGGGNLTINTRLETTTAPSGNTYQYSSGKIESKVAGLGKLQTFKYGRIEARMQLPSAGGIWPAFWMLADPSNWPYTGEIDIMEAKHKNPNSVTGTAIGNAGGGNPYFASRTYSAGVDLSTGFHVYALEWGPDVLRFYVDGNLYNTVTPQTAAGAFPFNDNQFYLILNAAVGGPGSGYTGYIQPTPGDYPTQTLVDYVRVYKGTYNYAVIGDGAVYQNEQYKNYRIDAIAGAAYNWTVPAGASIVSGQGTNTISVNWGTTAGNVAVTVTTSGCTTNTYTKAVTMSPALTVEKVFEDFQSNRFLTYGTRTGTLTQAVANPGSAAPNTSTAVGRYVRNPSETYDVMYVQGLTVGNANDFAQGRKKVYVDVYSSAPVGSRVTMQFENGAVTTATNFPLGRHSSYKAFTTRQNAWETLEFDYEQTIDAGTSIFAINNVAFLFEPGLNTANTFYFDNVQVKTMPTPPTVATDVLENYDGTSRISYDAAITNGTYTANFANPSATGVNTSAHVAKYVRNSTQTYDVLFFNAGPPGTVITDAGKFKDQTYQLQLDLYTDAPVGTTVRITLQNKAAAAPTGSYPAGRNSTYLAQTTVQNGWQTLTLSFDTSPDAGTSNLAIDQLAVLFNGNTNTGNTYYLDNLKVIKHVADPTYTAGTLYEDYQATHNISYQTANGTYQATQANPSATGINTSSSVGKYTRNAASTYDALTFASAAVKDGGLFKTGDKVFAMDVYTSAPVGTVISWQLESSAASLPGNYPAGRHSIYQSVVRQTNTWHTLTFTYASTPDGSTTDVSVDRIVFLFAPNSTGGDVYYFDNLRSLNKVGTAPTNVAPTVSLTSPASGATFTAPASITISANAADSDGTVSKVDFYNGATLLNSDTTSPYSYTWTGVAAGTYSITAKATDNSGAVTTSTAVSVTVSPAATGQAIPGTIQAESYSAMLGIQTETTTDTGGGLNVGYIDAGDYLDYAVNVATAGTYTVGFRVASLSGGGQAQLRNSAGTTLGSVAIGATGDWQTWQTVNTTVTLTAGAQTLRVYAAAGGWNLNWISFATAATNAAPTVSLTSPANGATSTAPSSITISANATDTDGTVSSVAFYQGTTLLNTDTTAPYSYSWTNVAAGTYSITAKATDNAGAVTTSAVVSVTVSTAQAGTYCATTTDFSYGAVSSGGNVTFTFHPLGATVGGNLAILYLRAGTTGTYPGYTMTKNTAGDFTYTLALATGTLTNLYFTYQYGAGGPERNTAATPFTYTAGAACTQARGVLATVATSSGLVAGAAYPNPVTNQLTVELRGTSAHSLTLRDLRGAVVRELAVEAGRPSTALNLSKLAAGVYLLTISSAEGQEVRKIVKE</sequence>
<dbReference type="SUPFAM" id="SSF49785">
    <property type="entry name" value="Galactose-binding domain-like"/>
    <property type="match status" value="1"/>
</dbReference>
<dbReference type="InterPro" id="IPR013783">
    <property type="entry name" value="Ig-like_fold"/>
</dbReference>
<dbReference type="InterPro" id="IPR035986">
    <property type="entry name" value="PKD_dom_sf"/>
</dbReference>
<dbReference type="CDD" id="cd04080">
    <property type="entry name" value="CBM6_cellulase-like"/>
    <property type="match status" value="1"/>
</dbReference>
<dbReference type="PROSITE" id="PS51762">
    <property type="entry name" value="GH16_2"/>
    <property type="match status" value="1"/>
</dbReference>
<dbReference type="CDD" id="cd08023">
    <property type="entry name" value="GH16_laminarinase_like"/>
    <property type="match status" value="1"/>
</dbReference>
<evidence type="ECO:0000313" key="6">
    <source>
        <dbReference type="Proteomes" id="UP000664369"/>
    </source>
</evidence>
<accession>A0ABS3QCG2</accession>
<dbReference type="Pfam" id="PF00722">
    <property type="entry name" value="Glyco_hydro_16"/>
    <property type="match status" value="1"/>
</dbReference>
<dbReference type="SUPFAM" id="SSF49899">
    <property type="entry name" value="Concanavalin A-like lectins/glucanases"/>
    <property type="match status" value="1"/>
</dbReference>
<comment type="similarity">
    <text evidence="1">Belongs to the glycosyl hydrolase 16 family.</text>
</comment>
<evidence type="ECO:0000259" key="3">
    <source>
        <dbReference type="PROSITE" id="PS51175"/>
    </source>
</evidence>
<dbReference type="InterPro" id="IPR000757">
    <property type="entry name" value="Beta-glucanase-like"/>
</dbReference>
<gene>
    <name evidence="5" type="ORF">J4E00_07750</name>
</gene>
<feature type="domain" description="CBM6" evidence="3">
    <location>
        <begin position="1007"/>
        <end position="1127"/>
    </location>
</feature>
<dbReference type="Gene3D" id="2.60.120.200">
    <property type="match status" value="1"/>
</dbReference>
<feature type="domain" description="GH16" evidence="4">
    <location>
        <begin position="31"/>
        <end position="289"/>
    </location>
</feature>
<protein>
    <submittedName>
        <fullName evidence="5">Carbohydrate-binding protein</fullName>
    </submittedName>
</protein>
<dbReference type="Gene3D" id="2.60.40.10">
    <property type="entry name" value="Immunoglobulins"/>
    <property type="match status" value="2"/>
</dbReference>
<proteinExistence type="inferred from homology"/>
<dbReference type="SUPFAM" id="SSF49299">
    <property type="entry name" value="PKD domain"/>
    <property type="match status" value="1"/>
</dbReference>
<name>A0ABS3QCG2_9BACT</name>
<dbReference type="Pfam" id="PF19408">
    <property type="entry name" value="PKD_6"/>
    <property type="match status" value="1"/>
</dbReference>
<organism evidence="5 6">
    <name type="scientific">Hymenobacter negativus</name>
    <dbReference type="NCBI Taxonomy" id="2795026"/>
    <lineage>
        <taxon>Bacteria</taxon>
        <taxon>Pseudomonadati</taxon>
        <taxon>Bacteroidota</taxon>
        <taxon>Cytophagia</taxon>
        <taxon>Cytophagales</taxon>
        <taxon>Hymenobacteraceae</taxon>
        <taxon>Hymenobacter</taxon>
    </lineage>
</organism>
<dbReference type="PANTHER" id="PTHR10963:SF55">
    <property type="entry name" value="GLYCOSIDE HYDROLASE FAMILY 16 PROTEIN"/>
    <property type="match status" value="1"/>
</dbReference>
<dbReference type="InterPro" id="IPR008979">
    <property type="entry name" value="Galactose-bd-like_sf"/>
</dbReference>
<evidence type="ECO:0000313" key="5">
    <source>
        <dbReference type="EMBL" id="MBO2008942.1"/>
    </source>
</evidence>
<dbReference type="InterPro" id="IPR026444">
    <property type="entry name" value="Secre_tail"/>
</dbReference>
<dbReference type="Gene3D" id="2.60.120.260">
    <property type="entry name" value="Galactose-binding domain-like"/>
    <property type="match status" value="2"/>
</dbReference>
<dbReference type="RefSeq" id="WP_208174574.1">
    <property type="nucleotide sequence ID" value="NZ_JAGETZ010000003.1"/>
</dbReference>
<dbReference type="InterPro" id="IPR050546">
    <property type="entry name" value="Glycosyl_Hydrlase_16"/>
</dbReference>
<evidence type="ECO:0000256" key="2">
    <source>
        <dbReference type="ARBA" id="ARBA00022729"/>
    </source>
</evidence>
<reference evidence="5 6" key="1">
    <citation type="submission" date="2021-03" db="EMBL/GenBank/DDBJ databases">
        <authorList>
            <person name="Kim M.K."/>
        </authorList>
    </citation>
    <scope>NUCLEOTIDE SEQUENCE [LARGE SCALE GENOMIC DNA]</scope>
    <source>
        <strain evidence="5 6">BT442</strain>
    </source>
</reference>
<dbReference type="Pfam" id="PF18962">
    <property type="entry name" value="Por_Secre_tail"/>
    <property type="match status" value="1"/>
</dbReference>
<evidence type="ECO:0000256" key="1">
    <source>
        <dbReference type="ARBA" id="ARBA00006865"/>
    </source>
</evidence>
<dbReference type="PROSITE" id="PS51175">
    <property type="entry name" value="CBM6"/>
    <property type="match status" value="1"/>
</dbReference>
<dbReference type="Proteomes" id="UP000664369">
    <property type="component" value="Unassembled WGS sequence"/>
</dbReference>
<dbReference type="Pfam" id="PF17957">
    <property type="entry name" value="Big_7"/>
    <property type="match status" value="2"/>
</dbReference>
<dbReference type="EMBL" id="JAGETZ010000003">
    <property type="protein sequence ID" value="MBO2008942.1"/>
    <property type="molecule type" value="Genomic_DNA"/>
</dbReference>
<dbReference type="InterPro" id="IPR006584">
    <property type="entry name" value="Cellulose-bd_IV"/>
</dbReference>
<keyword evidence="6" id="KW-1185">Reference proteome</keyword>
<dbReference type="InterPro" id="IPR013320">
    <property type="entry name" value="ConA-like_dom_sf"/>
</dbReference>
<dbReference type="Pfam" id="PF03422">
    <property type="entry name" value="CBM_6"/>
    <property type="match status" value="1"/>
</dbReference>
<dbReference type="SMART" id="SM00606">
    <property type="entry name" value="CBD_IV"/>
    <property type="match status" value="1"/>
</dbReference>